<dbReference type="SUPFAM" id="SSF46785">
    <property type="entry name" value="Winged helix' DNA-binding domain"/>
    <property type="match status" value="1"/>
</dbReference>
<dbReference type="EMBL" id="JAUSQL010000001">
    <property type="protein sequence ID" value="MDP9833442.1"/>
    <property type="molecule type" value="Genomic_DNA"/>
</dbReference>
<dbReference type="RefSeq" id="WP_307635391.1">
    <property type="nucleotide sequence ID" value="NZ_JAUSQL010000001.1"/>
</dbReference>
<protein>
    <submittedName>
        <fullName evidence="2">ArsR family transcriptional regulator</fullName>
    </submittedName>
</protein>
<accession>A0ABT9PL45</accession>
<evidence type="ECO:0000313" key="2">
    <source>
        <dbReference type="EMBL" id="MDP9833442.1"/>
    </source>
</evidence>
<feature type="domain" description="HTH marR-type" evidence="1">
    <location>
        <begin position="20"/>
        <end position="77"/>
    </location>
</feature>
<dbReference type="Pfam" id="PF12802">
    <property type="entry name" value="MarR_2"/>
    <property type="match status" value="1"/>
</dbReference>
<comment type="caution">
    <text evidence="2">The sequence shown here is derived from an EMBL/GenBank/DDBJ whole genome shotgun (WGS) entry which is preliminary data.</text>
</comment>
<evidence type="ECO:0000313" key="3">
    <source>
        <dbReference type="Proteomes" id="UP001230145"/>
    </source>
</evidence>
<organism evidence="2 3">
    <name type="scientific">Trueperella abortisuis</name>
    <dbReference type="NCBI Taxonomy" id="445930"/>
    <lineage>
        <taxon>Bacteria</taxon>
        <taxon>Bacillati</taxon>
        <taxon>Actinomycetota</taxon>
        <taxon>Actinomycetes</taxon>
        <taxon>Actinomycetales</taxon>
        <taxon>Actinomycetaceae</taxon>
        <taxon>Trueperella</taxon>
    </lineage>
</organism>
<reference evidence="2 3" key="1">
    <citation type="submission" date="2023-07" db="EMBL/GenBank/DDBJ databases">
        <title>Sequencing the genomes of 1000 actinobacteria strains.</title>
        <authorList>
            <person name="Klenk H.-P."/>
        </authorList>
    </citation>
    <scope>NUCLEOTIDE SEQUENCE [LARGE SCALE GENOMIC DNA]</scope>
    <source>
        <strain evidence="2 3">DSM 19515</strain>
    </source>
</reference>
<proteinExistence type="predicted"/>
<evidence type="ECO:0000259" key="1">
    <source>
        <dbReference type="Pfam" id="PF12802"/>
    </source>
</evidence>
<dbReference type="InterPro" id="IPR036390">
    <property type="entry name" value="WH_DNA-bd_sf"/>
</dbReference>
<keyword evidence="3" id="KW-1185">Reference proteome</keyword>
<dbReference type="InterPro" id="IPR036388">
    <property type="entry name" value="WH-like_DNA-bd_sf"/>
</dbReference>
<name>A0ABT9PL45_9ACTO</name>
<gene>
    <name evidence="2" type="ORF">J2S45_002121</name>
</gene>
<dbReference type="InterPro" id="IPR000835">
    <property type="entry name" value="HTH_MarR-typ"/>
</dbReference>
<dbReference type="Gene3D" id="1.10.10.10">
    <property type="entry name" value="Winged helix-like DNA-binding domain superfamily/Winged helix DNA-binding domain"/>
    <property type="match status" value="1"/>
</dbReference>
<dbReference type="Proteomes" id="UP001230145">
    <property type="component" value="Unassembled WGS sequence"/>
</dbReference>
<sequence>MNDDLTPMTADAIYATIAALSPAQQAMLTEISKHAEPVTVMQLSAALTLHPNSVRTTLDSLIALRLIDRQAIRRHGRGRPSWGYFPLAPDRASFAFTQMMELANIFCATLRETFDDPGAHAYDVGRAWGDRLISQIHRDCCVDPNADMDVRTSQMRVLYTSLGISAATDDAGTHLTDLRTLPFDTCDAHLDPLIRTIYSGLIERVMECACGCADACECWPCTNPACVGSRAGDREEAASA</sequence>